<proteinExistence type="inferred from homology"/>
<feature type="chain" id="PRO_5032391010" evidence="7">
    <location>
        <begin position="22"/>
        <end position="788"/>
    </location>
</feature>
<comment type="caution">
    <text evidence="8">The sequence shown here is derived from an EMBL/GenBank/DDBJ whole genome shotgun (WGS) entry which is preliminary data.</text>
</comment>
<dbReference type="GO" id="GO:0016798">
    <property type="term" value="F:hydrolase activity, acting on glycosyl bonds"/>
    <property type="evidence" value="ECO:0007669"/>
    <property type="project" value="UniProtKB-KW"/>
</dbReference>
<evidence type="ECO:0000256" key="3">
    <source>
        <dbReference type="ARBA" id="ARBA00023277"/>
    </source>
</evidence>
<comment type="similarity">
    <text evidence="6">Belongs to the glycosyl hydrolase 74 family.</text>
</comment>
<dbReference type="InterPro" id="IPR052025">
    <property type="entry name" value="Xyloglucanase_GH74"/>
</dbReference>
<evidence type="ECO:0000313" key="8">
    <source>
        <dbReference type="EMBL" id="MYM95025.1"/>
    </source>
</evidence>
<dbReference type="GO" id="GO:0010411">
    <property type="term" value="P:xyloglucan metabolic process"/>
    <property type="evidence" value="ECO:0007669"/>
    <property type="project" value="TreeGrafter"/>
</dbReference>
<keyword evidence="3" id="KW-0119">Carbohydrate metabolism</keyword>
<sequence length="788" mass="82943">MKKRHIAAVTGVLAALLAACGGSGSGSGTDSGSAKAGQTLAGLTTSGVSKAATRWGAVKFGGGGYVPGLIYHPTSPDVLYARTDMGGAYRWDVATKAWLPITDGFGAIDGYHHGSETMALDPNDDQRVYMGTGMYLSENADARLYISTNRGDTWQYVKLPFSAGSNSPGRAVGERLMVDPNMPSILFYATRASGMWKSSDYGQTWSQVASLSTHVMSKSEINAYPSNGVVGFEQVIFDTNTKGTGSATQTIYTAVAQDYAATAGLGFSMYKTTDGGASWTGIATPADVAGFFVPHMARAKDGMMYVAFTQSNGPGANGPSRLYKFDGTNWTLLKKYDAQQWVNFGMGGLSVSGSGASTRIALGVTNSWGNWDGQPVIQLSDDAGLTWREIASTAPHLPASDGFSGWTDDVEIDPNNPEHILHVHGGGVWETHNASAAKPTWTDAAGGIEETATSSLTAPPPGANYTLLRSAGDISTWVQTELLKSPVRTSNSLFGTTYSADLAWSNPAYMATTGSHGWGSTVVGAYSADSGVTWKAFATNHPDALANNGGASNLVVTKPDNIVWAPSASTPAYTTDSGATWTYTNLPPLAQVGIDRAYRLAADRKNPNKVYAYNSGGAWWSQWSETPHFYTSTDGGHTFTESSTFAGNSWTADFSVTSIAVNPNVEGDVWVTDGKSILHSLDSGATWTKLSAAAPVWGQSAYQPDVYGATSIALGKAPAGAKYSASVYVVGVINGAWGVYRSDDGGASWTRFNDDKHQYGGISTLAADQNVPGRLYISGSGRGVLFSY</sequence>
<dbReference type="CDD" id="cd15482">
    <property type="entry name" value="Sialidase_non-viral"/>
    <property type="match status" value="1"/>
</dbReference>
<dbReference type="PANTHER" id="PTHR43739">
    <property type="entry name" value="XYLOGLUCANASE (EUROFUNG)"/>
    <property type="match status" value="1"/>
</dbReference>
<dbReference type="GO" id="GO:0000272">
    <property type="term" value="P:polysaccharide catabolic process"/>
    <property type="evidence" value="ECO:0007669"/>
    <property type="project" value="UniProtKB-KW"/>
</dbReference>
<dbReference type="SUPFAM" id="SSF110296">
    <property type="entry name" value="Oligoxyloglucan reducing end-specific cellobiohydrolase"/>
    <property type="match status" value="2"/>
</dbReference>
<keyword evidence="2" id="KW-0378">Hydrolase</keyword>
<feature type="signal peptide" evidence="7">
    <location>
        <begin position="1"/>
        <end position="21"/>
    </location>
</feature>
<evidence type="ECO:0000256" key="2">
    <source>
        <dbReference type="ARBA" id="ARBA00022801"/>
    </source>
</evidence>
<dbReference type="AlphaFoldDB" id="A0A845GNJ3"/>
<evidence type="ECO:0000256" key="6">
    <source>
        <dbReference type="ARBA" id="ARBA00037986"/>
    </source>
</evidence>
<keyword evidence="1 7" id="KW-0732">Signal</keyword>
<reference evidence="8" key="1">
    <citation type="submission" date="2019-12" db="EMBL/GenBank/DDBJ databases">
        <title>Novel species isolated from a subtropical stream in China.</title>
        <authorList>
            <person name="Lu H."/>
        </authorList>
    </citation>
    <scope>NUCLEOTIDE SEQUENCE [LARGE SCALE GENOMIC DNA]</scope>
    <source>
        <strain evidence="8">FT81W</strain>
    </source>
</reference>
<keyword evidence="4" id="KW-0326">Glycosidase</keyword>
<dbReference type="PANTHER" id="PTHR43739:SF2">
    <property type="entry name" value="OLIGOXYLOGLUCAN-REDUCING END-SPECIFIC XYLOGLUCANASE-RELATED"/>
    <property type="match status" value="1"/>
</dbReference>
<name>A0A845GNJ3_9BURK</name>
<gene>
    <name evidence="8" type="ORF">GTP90_14245</name>
</gene>
<evidence type="ECO:0000256" key="5">
    <source>
        <dbReference type="ARBA" id="ARBA00023326"/>
    </source>
</evidence>
<evidence type="ECO:0000256" key="4">
    <source>
        <dbReference type="ARBA" id="ARBA00023295"/>
    </source>
</evidence>
<dbReference type="PROSITE" id="PS51257">
    <property type="entry name" value="PROKAR_LIPOPROTEIN"/>
    <property type="match status" value="1"/>
</dbReference>
<evidence type="ECO:0000256" key="1">
    <source>
        <dbReference type="ARBA" id="ARBA00022729"/>
    </source>
</evidence>
<dbReference type="Proteomes" id="UP000447355">
    <property type="component" value="Unassembled WGS sequence"/>
</dbReference>
<keyword evidence="5" id="KW-0624">Polysaccharide degradation</keyword>
<evidence type="ECO:0000313" key="9">
    <source>
        <dbReference type="Proteomes" id="UP000447355"/>
    </source>
</evidence>
<protein>
    <submittedName>
        <fullName evidence="8">Dockerin</fullName>
    </submittedName>
</protein>
<evidence type="ECO:0000256" key="7">
    <source>
        <dbReference type="SAM" id="SignalP"/>
    </source>
</evidence>
<dbReference type="RefSeq" id="WP_161084174.1">
    <property type="nucleotide sequence ID" value="NZ_WWCX01000020.1"/>
</dbReference>
<dbReference type="Gene3D" id="2.130.10.10">
    <property type="entry name" value="YVTN repeat-like/Quinoprotein amine dehydrogenase"/>
    <property type="match status" value="2"/>
</dbReference>
<accession>A0A845GNJ3</accession>
<dbReference type="EMBL" id="WWCX01000020">
    <property type="protein sequence ID" value="MYM95025.1"/>
    <property type="molecule type" value="Genomic_DNA"/>
</dbReference>
<organism evidence="8 9">
    <name type="scientific">Duganella vulcania</name>
    <dbReference type="NCBI Taxonomy" id="2692166"/>
    <lineage>
        <taxon>Bacteria</taxon>
        <taxon>Pseudomonadati</taxon>
        <taxon>Pseudomonadota</taxon>
        <taxon>Betaproteobacteria</taxon>
        <taxon>Burkholderiales</taxon>
        <taxon>Oxalobacteraceae</taxon>
        <taxon>Telluria group</taxon>
        <taxon>Duganella</taxon>
    </lineage>
</organism>
<dbReference type="InterPro" id="IPR015943">
    <property type="entry name" value="WD40/YVTN_repeat-like_dom_sf"/>
</dbReference>